<dbReference type="SMART" id="SM00306">
    <property type="entry name" value="HintN"/>
    <property type="match status" value="1"/>
</dbReference>
<feature type="domain" description="CMP/dCMP-type deaminase" evidence="2">
    <location>
        <begin position="15"/>
        <end position="136"/>
    </location>
</feature>
<dbReference type="SUPFAM" id="SSF51294">
    <property type="entry name" value="Hedgehog/intein (Hint) domain"/>
    <property type="match status" value="1"/>
</dbReference>
<evidence type="ECO:0000256" key="1">
    <source>
        <dbReference type="SAM" id="Coils"/>
    </source>
</evidence>
<dbReference type="GO" id="GO:0016540">
    <property type="term" value="P:protein autoprocessing"/>
    <property type="evidence" value="ECO:0007669"/>
    <property type="project" value="InterPro"/>
</dbReference>
<dbReference type="SUPFAM" id="SSF53927">
    <property type="entry name" value="Cytidine deaminase-like"/>
    <property type="match status" value="1"/>
</dbReference>
<dbReference type="InterPro" id="IPR001767">
    <property type="entry name" value="Hedgehog_Hint"/>
</dbReference>
<sequence>MSGKQPVSEGGASLVEYEASLRRALELAKQAVEHGNHPFGALLLYDGKVILEAENTTSTETDKTRHAELNLTSKACKSFSPEVLGEAVLVTSTEPCLMCTGAIYWVGIRKVVFLTSHATLAKHAGYALLHECRQFLEKEGCVVSGPWPEGTPLADEGEKVHVDFWSKLNKCVDVDLGIVPVGNGTSMAGYTTRQSFLNDKKVRRFTYISTRHLPQNYTDLQPTERFAAVAEAKKKFTEKERQELKTLRKEAARSIRTLLTLTLACLEKRSEDKKCPAAAPAVTVRVGNSSPSSSSSWAGCFPGAATVFVKGRGPTKVADLAAGGGEEILVLDDEGSPFFDTLALMAVRQPEGGGLFRSIRLTSGKAIQLTVTHFVKTKRTSAGPVELLPAGEVQTGDFVFASSAETEGDGVGGNFEWQRVVEAWSSRQERSGLFAPIPLRGHSVVVDSVAVSPWGSLPLSERLVGQYPSSQGALFEFLRSVFLRPLFSLVGRQWGSNLGSFVWGDGSWMLRMNEWLESADGWLGGMRETACPGGQWVDNIMLLRRSWSKGKGGYVLRQLVTHKETSFSIGGNACQSHVVTCHI</sequence>
<dbReference type="Pfam" id="PF00383">
    <property type="entry name" value="dCMP_cyt_deam_1"/>
    <property type="match status" value="1"/>
</dbReference>
<protein>
    <recommendedName>
        <fullName evidence="2">CMP/dCMP-type deaminase domain-containing protein</fullName>
    </recommendedName>
</protein>
<dbReference type="PROSITE" id="PS51747">
    <property type="entry name" value="CYT_DCMP_DEAMINASES_2"/>
    <property type="match status" value="1"/>
</dbReference>
<dbReference type="Gene3D" id="2.170.16.10">
    <property type="entry name" value="Hedgehog/Intein (Hint) domain"/>
    <property type="match status" value="1"/>
</dbReference>
<dbReference type="AlphaFoldDB" id="A0A0G4G2V8"/>
<dbReference type="InterPro" id="IPR003587">
    <property type="entry name" value="Hint_dom_N"/>
</dbReference>
<keyword evidence="1" id="KW-0175">Coiled coil</keyword>
<dbReference type="InterPro" id="IPR036844">
    <property type="entry name" value="Hint_dom_sf"/>
</dbReference>
<organism evidence="3">
    <name type="scientific">Chromera velia CCMP2878</name>
    <dbReference type="NCBI Taxonomy" id="1169474"/>
    <lineage>
        <taxon>Eukaryota</taxon>
        <taxon>Sar</taxon>
        <taxon>Alveolata</taxon>
        <taxon>Colpodellida</taxon>
        <taxon>Chromeraceae</taxon>
        <taxon>Chromera</taxon>
    </lineage>
</organism>
<evidence type="ECO:0000259" key="2">
    <source>
        <dbReference type="PROSITE" id="PS51747"/>
    </source>
</evidence>
<dbReference type="PANTHER" id="PTHR11079:SF202">
    <property type="entry name" value="TRNA-SPECIFIC ADENOSINE DEAMINASE"/>
    <property type="match status" value="1"/>
</dbReference>
<gene>
    <name evidence="3" type="ORF">Cvel_4069</name>
</gene>
<dbReference type="GO" id="GO:0002100">
    <property type="term" value="P:tRNA wobble adenosine to inosine editing"/>
    <property type="evidence" value="ECO:0007669"/>
    <property type="project" value="TreeGrafter"/>
</dbReference>
<name>A0A0G4G2V8_9ALVE</name>
<evidence type="ECO:0000313" key="3">
    <source>
        <dbReference type="EMBL" id="CEM22034.1"/>
    </source>
</evidence>
<dbReference type="VEuPathDB" id="CryptoDB:Cvel_4069"/>
<dbReference type="InterPro" id="IPR006141">
    <property type="entry name" value="Intein_N"/>
</dbReference>
<dbReference type="PANTHER" id="PTHR11079">
    <property type="entry name" value="CYTOSINE DEAMINASE FAMILY MEMBER"/>
    <property type="match status" value="1"/>
</dbReference>
<dbReference type="CDD" id="cd01285">
    <property type="entry name" value="nucleoside_deaminase"/>
    <property type="match status" value="1"/>
</dbReference>
<dbReference type="GO" id="GO:0016539">
    <property type="term" value="P:intein-mediated protein splicing"/>
    <property type="evidence" value="ECO:0007669"/>
    <property type="project" value="InterPro"/>
</dbReference>
<feature type="coiled-coil region" evidence="1">
    <location>
        <begin position="227"/>
        <end position="254"/>
    </location>
</feature>
<dbReference type="CDD" id="cd00081">
    <property type="entry name" value="Hint"/>
    <property type="match status" value="1"/>
</dbReference>
<dbReference type="GO" id="GO:0052717">
    <property type="term" value="F:tRNA-specific adenosine-34 deaminase activity"/>
    <property type="evidence" value="ECO:0007669"/>
    <property type="project" value="TreeGrafter"/>
</dbReference>
<dbReference type="InterPro" id="IPR002125">
    <property type="entry name" value="CMP_dCMP_dom"/>
</dbReference>
<reference evidence="3" key="1">
    <citation type="submission" date="2014-11" db="EMBL/GenBank/DDBJ databases">
        <authorList>
            <person name="Otto D Thomas"/>
            <person name="Naeem Raeece"/>
        </authorList>
    </citation>
    <scope>NUCLEOTIDE SEQUENCE</scope>
</reference>
<dbReference type="PROSITE" id="PS50817">
    <property type="entry name" value="INTEIN_N_TER"/>
    <property type="match status" value="1"/>
</dbReference>
<accession>A0A0G4G2V8</accession>
<dbReference type="EMBL" id="CDMZ01000816">
    <property type="protein sequence ID" value="CEM22034.1"/>
    <property type="molecule type" value="Genomic_DNA"/>
</dbReference>
<proteinExistence type="predicted"/>
<dbReference type="InterPro" id="IPR016193">
    <property type="entry name" value="Cytidine_deaminase-like"/>
</dbReference>
<dbReference type="Pfam" id="PF01079">
    <property type="entry name" value="Hint"/>
    <property type="match status" value="1"/>
</dbReference>
<dbReference type="Gene3D" id="3.40.140.10">
    <property type="entry name" value="Cytidine Deaminase, domain 2"/>
    <property type="match status" value="1"/>
</dbReference>